<accession>A0A0A9GQ61</accession>
<protein>
    <recommendedName>
        <fullName evidence="3">Secreted protein</fullName>
    </recommendedName>
</protein>
<feature type="chain" id="PRO_5002062678" description="Secreted protein" evidence="1">
    <location>
        <begin position="33"/>
        <end position="116"/>
    </location>
</feature>
<name>A0A0A9GQ61_ARUDO</name>
<proteinExistence type="predicted"/>
<evidence type="ECO:0000256" key="1">
    <source>
        <dbReference type="SAM" id="SignalP"/>
    </source>
</evidence>
<reference evidence="2" key="2">
    <citation type="journal article" date="2015" name="Data Brief">
        <title>Shoot transcriptome of the giant reed, Arundo donax.</title>
        <authorList>
            <person name="Barrero R.A."/>
            <person name="Guerrero F.D."/>
            <person name="Moolhuijzen P."/>
            <person name="Goolsby J.A."/>
            <person name="Tidwell J."/>
            <person name="Bellgard S.E."/>
            <person name="Bellgard M.I."/>
        </authorList>
    </citation>
    <scope>NUCLEOTIDE SEQUENCE</scope>
    <source>
        <tissue evidence="2">Shoot tissue taken approximately 20 cm above the soil surface</tissue>
    </source>
</reference>
<reference evidence="2" key="1">
    <citation type="submission" date="2014-09" db="EMBL/GenBank/DDBJ databases">
        <authorList>
            <person name="Magalhaes I.L.F."/>
            <person name="Oliveira U."/>
            <person name="Santos F.R."/>
            <person name="Vidigal T.H.D.A."/>
            <person name="Brescovit A.D."/>
            <person name="Santos A.J."/>
        </authorList>
    </citation>
    <scope>NUCLEOTIDE SEQUENCE</scope>
    <source>
        <tissue evidence="2">Shoot tissue taken approximately 20 cm above the soil surface</tissue>
    </source>
</reference>
<feature type="signal peptide" evidence="1">
    <location>
        <begin position="1"/>
        <end position="32"/>
    </location>
</feature>
<dbReference type="AlphaFoldDB" id="A0A0A9GQ61"/>
<keyword evidence="1" id="KW-0732">Signal</keyword>
<dbReference type="EMBL" id="GBRH01173225">
    <property type="protein sequence ID" value="JAE24671.1"/>
    <property type="molecule type" value="Transcribed_RNA"/>
</dbReference>
<evidence type="ECO:0008006" key="3">
    <source>
        <dbReference type="Google" id="ProtNLM"/>
    </source>
</evidence>
<organism evidence="2">
    <name type="scientific">Arundo donax</name>
    <name type="common">Giant reed</name>
    <name type="synonym">Donax arundinaceus</name>
    <dbReference type="NCBI Taxonomy" id="35708"/>
    <lineage>
        <taxon>Eukaryota</taxon>
        <taxon>Viridiplantae</taxon>
        <taxon>Streptophyta</taxon>
        <taxon>Embryophyta</taxon>
        <taxon>Tracheophyta</taxon>
        <taxon>Spermatophyta</taxon>
        <taxon>Magnoliopsida</taxon>
        <taxon>Liliopsida</taxon>
        <taxon>Poales</taxon>
        <taxon>Poaceae</taxon>
        <taxon>PACMAD clade</taxon>
        <taxon>Arundinoideae</taxon>
        <taxon>Arundineae</taxon>
        <taxon>Arundo</taxon>
    </lineage>
</organism>
<sequence>MNRAACSISMQFRRSAMHACLFFFLFVQWLTSTCRTNLTLHTQTKVQLYLRFYMHERIHQQMDHLHSRVSHFRRVHDSIVHQVLSSIKTEGTSDRGSIIDVYFVCSPAMLLSSEPT</sequence>
<evidence type="ECO:0000313" key="2">
    <source>
        <dbReference type="EMBL" id="JAE24671.1"/>
    </source>
</evidence>